<organism evidence="1 2">
    <name type="scientific">Pandoravirus salinus</name>
    <dbReference type="NCBI Taxonomy" id="1349410"/>
    <lineage>
        <taxon>Viruses</taxon>
        <taxon>Pandoravirus</taxon>
    </lineage>
</organism>
<reference evidence="1 2" key="1">
    <citation type="journal article" date="2013" name="Science">
        <title>Pandoraviruses: amoeba viruses with genomes up to 2.5 Mb reaching that of parasitic eukaryotes.</title>
        <authorList>
            <person name="Philippe N."/>
            <person name="Legendre M."/>
            <person name="Doutre G."/>
            <person name="Coute Y."/>
            <person name="Poirot O."/>
            <person name="Lescot M."/>
            <person name="Arslan D."/>
            <person name="Seltzer V."/>
            <person name="Bertaux L."/>
            <person name="Bruley C."/>
            <person name="Garin J."/>
            <person name="Claverie J.M."/>
            <person name="Abergel C."/>
        </authorList>
    </citation>
    <scope>NUCLEOTIDE SEQUENCE [LARGE SCALE GENOMIC DNA]</scope>
</reference>
<dbReference type="KEGG" id="vg:16607252"/>
<dbReference type="EMBL" id="KC977571">
    <property type="protein sequence ID" value="AGO85465.1"/>
    <property type="molecule type" value="Genomic_DNA"/>
</dbReference>
<protein>
    <submittedName>
        <fullName evidence="1">Uncharacterized protein</fullName>
    </submittedName>
</protein>
<name>S4W570_9VIRU</name>
<keyword evidence="2" id="KW-1185">Reference proteome</keyword>
<dbReference type="Proteomes" id="UP000204584">
    <property type="component" value="Segment"/>
</dbReference>
<evidence type="ECO:0000313" key="2">
    <source>
        <dbReference type="Proteomes" id="UP000204584"/>
    </source>
</evidence>
<accession>S4W570</accession>
<dbReference type="GeneID" id="16607252"/>
<sequence length="217" mass="24419">MKAQQRATTEAAVANTEATQQLGEMQGLLDAACASLVKMKKSSIAMYEGLHRFYVHFATNPDVETHVPGTDWRCASFEQVCDREGFDVRKSVRKMRTMLVERIFARIVLEEATSDDAGAPTTMRLSAYECFAATIDARTQGADWAAWPWPALDAWMRHDDQRDLREAMAKTWETAKRRATMVGCYCISSRDLVEAWRDHLPARQPAPTLSPVPTKSC</sequence>
<gene>
    <name evidence="1" type="ORF">psal_cds_1183</name>
</gene>
<proteinExistence type="predicted"/>
<dbReference type="RefSeq" id="YP_008438543.1">
    <property type="nucleotide sequence ID" value="NC_022098.1"/>
</dbReference>
<evidence type="ECO:0000313" key="1">
    <source>
        <dbReference type="EMBL" id="AGO85465.1"/>
    </source>
</evidence>